<sequence>VDEDWKVLLEARPSKMAMSMLVSVQDRARQQLLQKESCAMQDVEEQRQEVLKAEWTLFRKSLEKDQQTLQQAADAPRKVRCLQRAREVEHRNQQAADGLKAAKGYQDTYLRVVKLDKMELATGQISKMKLQIAKECKCAFEDVCLLGFCDLNVPWARTQAVCNSLCKGISMINSDGKSMNNATLLLLPDLPKDKNPRGLYDEEKQVFEELFALHQHVETRFVENFSREKKSEAKSNARRFSSGRLVTAAENYENNLWLQGELALHGRPIGAREQEAGAPTCLLPKQAELLLPESGSANSDLRLSDRPRPSPEQTAAQKGVERIKTLLDACIRGVSVPGPVLLVNLTGYVEETGTAALALRLRGQMGGEGLQGFHYQKLYYLSLHSIDKEVAWPYANSRMIREIMDAWLDKKFSHAGLAYDNSNAGLSDQELKGIPGAGVLKSADSLKLDVTVRSGTVIEIHPDHVKKWSQTAFADEFSKLAENHSSNFKELLKPVLAASSSSHSVPTDEPAEAEDSSDVAAAGSSSLSLKTWETYDSLHGEDEISHRCVSEIVGVDLLKSKAGHFYLISEKGKVLPKHSIIGGFGTGKRLV</sequence>
<evidence type="ECO:0000256" key="1">
    <source>
        <dbReference type="SAM" id="MobiDB-lite"/>
    </source>
</evidence>
<feature type="non-terminal residue" evidence="2">
    <location>
        <position position="591"/>
    </location>
</feature>
<name>A0A812SG12_9DINO</name>
<organism evidence="2 3">
    <name type="scientific">Symbiodinium necroappetens</name>
    <dbReference type="NCBI Taxonomy" id="1628268"/>
    <lineage>
        <taxon>Eukaryota</taxon>
        <taxon>Sar</taxon>
        <taxon>Alveolata</taxon>
        <taxon>Dinophyceae</taxon>
        <taxon>Suessiales</taxon>
        <taxon>Symbiodiniaceae</taxon>
        <taxon>Symbiodinium</taxon>
    </lineage>
</organism>
<dbReference type="EMBL" id="CAJNJA010021658">
    <property type="protein sequence ID" value="CAE7479945.1"/>
    <property type="molecule type" value="Genomic_DNA"/>
</dbReference>
<gene>
    <name evidence="2" type="ORF">SNEC2469_LOCUS13569</name>
</gene>
<reference evidence="2" key="1">
    <citation type="submission" date="2021-02" db="EMBL/GenBank/DDBJ databases">
        <authorList>
            <person name="Dougan E. K."/>
            <person name="Rhodes N."/>
            <person name="Thang M."/>
            <person name="Chan C."/>
        </authorList>
    </citation>
    <scope>NUCLEOTIDE SEQUENCE</scope>
</reference>
<dbReference type="OrthoDB" id="445018at2759"/>
<proteinExistence type="predicted"/>
<keyword evidence="3" id="KW-1185">Reference proteome</keyword>
<protein>
    <submittedName>
        <fullName evidence="2">Uncharacterized protein</fullName>
    </submittedName>
</protein>
<evidence type="ECO:0000313" key="3">
    <source>
        <dbReference type="Proteomes" id="UP000601435"/>
    </source>
</evidence>
<feature type="region of interest" description="Disordered" evidence="1">
    <location>
        <begin position="500"/>
        <end position="522"/>
    </location>
</feature>
<evidence type="ECO:0000313" key="2">
    <source>
        <dbReference type="EMBL" id="CAE7479945.1"/>
    </source>
</evidence>
<dbReference type="Proteomes" id="UP000601435">
    <property type="component" value="Unassembled WGS sequence"/>
</dbReference>
<feature type="region of interest" description="Disordered" evidence="1">
    <location>
        <begin position="296"/>
        <end position="318"/>
    </location>
</feature>
<accession>A0A812SG12</accession>
<comment type="caution">
    <text evidence="2">The sequence shown here is derived from an EMBL/GenBank/DDBJ whole genome shotgun (WGS) entry which is preliminary data.</text>
</comment>
<dbReference type="AlphaFoldDB" id="A0A812SG12"/>